<dbReference type="PROSITE" id="PS51900">
    <property type="entry name" value="CB"/>
    <property type="match status" value="1"/>
</dbReference>
<organism evidence="2">
    <name type="scientific">marine sediment metagenome</name>
    <dbReference type="NCBI Taxonomy" id="412755"/>
    <lineage>
        <taxon>unclassified sequences</taxon>
        <taxon>metagenomes</taxon>
        <taxon>ecological metagenomes</taxon>
    </lineage>
</organism>
<evidence type="ECO:0000313" key="2">
    <source>
        <dbReference type="EMBL" id="GAH15990.1"/>
    </source>
</evidence>
<dbReference type="AlphaFoldDB" id="X1E6K8"/>
<dbReference type="EMBL" id="BART01035604">
    <property type="protein sequence ID" value="GAH15990.1"/>
    <property type="molecule type" value="Genomic_DNA"/>
</dbReference>
<name>X1E6K8_9ZZZZ</name>
<accession>X1E6K8</accession>
<feature type="non-terminal residue" evidence="2">
    <location>
        <position position="51"/>
    </location>
</feature>
<gene>
    <name evidence="2" type="ORF">S01H4_60397</name>
</gene>
<sequence length="51" mass="6270">MDYFRWCDRNKTLTTVRADRYRFNKWLAFLSKKKIEVVGGISKQLLRQFIE</sequence>
<feature type="domain" description="Core-binding (CB)" evidence="1">
    <location>
        <begin position="1"/>
        <end position="51"/>
    </location>
</feature>
<proteinExistence type="predicted"/>
<reference evidence="2" key="1">
    <citation type="journal article" date="2014" name="Front. Microbiol.">
        <title>High frequency of phylogenetically diverse reductive dehalogenase-homologous genes in deep subseafloor sedimentary metagenomes.</title>
        <authorList>
            <person name="Kawai M."/>
            <person name="Futagami T."/>
            <person name="Toyoda A."/>
            <person name="Takaki Y."/>
            <person name="Nishi S."/>
            <person name="Hori S."/>
            <person name="Arai W."/>
            <person name="Tsubouchi T."/>
            <person name="Morono Y."/>
            <person name="Uchiyama I."/>
            <person name="Ito T."/>
            <person name="Fujiyama A."/>
            <person name="Inagaki F."/>
            <person name="Takami H."/>
        </authorList>
    </citation>
    <scope>NUCLEOTIDE SEQUENCE</scope>
    <source>
        <strain evidence="2">Expedition CK06-06</strain>
    </source>
</reference>
<dbReference type="InterPro" id="IPR044068">
    <property type="entry name" value="CB"/>
</dbReference>
<comment type="caution">
    <text evidence="2">The sequence shown here is derived from an EMBL/GenBank/DDBJ whole genome shotgun (WGS) entry which is preliminary data.</text>
</comment>
<evidence type="ECO:0000259" key="1">
    <source>
        <dbReference type="PROSITE" id="PS51900"/>
    </source>
</evidence>
<protein>
    <recommendedName>
        <fullName evidence="1">Core-binding (CB) domain-containing protein</fullName>
    </recommendedName>
</protein>